<dbReference type="Proteomes" id="UP000244519">
    <property type="component" value="Chromosome"/>
</dbReference>
<name>A0A2U8BS27_9RICK</name>
<dbReference type="KEGG" id="fso:Fsol_00351"/>
<dbReference type="PANTHER" id="PTHR35271">
    <property type="entry name" value="ABC TRANSPORTER, SUBSTRATE-BINDING LIPOPROTEIN-RELATED"/>
    <property type="match status" value="1"/>
</dbReference>
<keyword evidence="2" id="KW-1185">Reference proteome</keyword>
<sequence>MAKKAFLFILASATLISVVYILLHTRSSTVIGIASYGMHSSLDEITDEIFKAIAKENREGERKITYKVEYANFDQLLIPQVVAYLHSLRPEVMIAITTPVAQSAKRMVRDIPVIFTAVNDPVKAGILTDAKHPLRNVTGVSEKQNLSFMLDFVKKIMPNAHRVGMLYSTGEASDSHLLDEMKSASMNSNFELVSYPVHSAQDIQMQLQKFKNKIDFLYVGTSGVIQPAIPIIAQECQKLGIPIINSDNKAVVDGYALASFGINYRNIGLKTAQLALSILKNKNGNFPPLQPEMKDYTSYISEKQMKIFKINQDLLPESTIFITDLG</sequence>
<dbReference type="Gene3D" id="3.40.50.2300">
    <property type="match status" value="2"/>
</dbReference>
<accession>A0A2U8BS27</accession>
<dbReference type="RefSeq" id="WP_108673182.1">
    <property type="nucleotide sequence ID" value="NZ_CP025989.1"/>
</dbReference>
<dbReference type="EMBL" id="CP025989">
    <property type="protein sequence ID" value="AWD33149.1"/>
    <property type="molecule type" value="Genomic_DNA"/>
</dbReference>
<gene>
    <name evidence="1" type="ORF">Fsol_00351</name>
</gene>
<protein>
    <submittedName>
        <fullName evidence="1">ABC transporter substrate binding protein</fullName>
    </submittedName>
</protein>
<dbReference type="InterPro" id="IPR007487">
    <property type="entry name" value="ABC_transpt-TYRBP-like"/>
</dbReference>
<dbReference type="PANTHER" id="PTHR35271:SF1">
    <property type="entry name" value="ABC TRANSPORTER, SUBSTRATE-BINDING LIPOPROTEIN"/>
    <property type="match status" value="1"/>
</dbReference>
<reference evidence="1 2" key="1">
    <citation type="journal article" date="2018" name="Genome Biol. Evol.">
        <title>The Genome Sequence of "Candidatus Fokinia solitaria": Insights on Reductive Evolution in Rickettsiales.</title>
        <authorList>
            <person name="Floriano A.M."/>
            <person name="Castelli M."/>
            <person name="Krenek S."/>
            <person name="Berendonk T.U."/>
            <person name="Bazzocchi C."/>
            <person name="Petroni G."/>
            <person name="Sassera D."/>
        </authorList>
    </citation>
    <scope>NUCLEOTIDE SEQUENCE [LARGE SCALE GENOMIC DNA]</scope>
    <source>
        <strain evidence="1">Rio ETE_ALG 3VII</strain>
    </source>
</reference>
<dbReference type="CDD" id="cd06325">
    <property type="entry name" value="PBP1_ABC_unchar_transporter"/>
    <property type="match status" value="1"/>
</dbReference>
<organism evidence="1 2">
    <name type="scientific">Candidatus Fokinia solitaria</name>
    <dbReference type="NCBI Taxonomy" id="1802984"/>
    <lineage>
        <taxon>Bacteria</taxon>
        <taxon>Pseudomonadati</taxon>
        <taxon>Pseudomonadota</taxon>
        <taxon>Alphaproteobacteria</taxon>
        <taxon>Rickettsiales</taxon>
        <taxon>Candidatus Midichloriaceae</taxon>
        <taxon>Candidatus Fokinia</taxon>
    </lineage>
</organism>
<dbReference type="InterPro" id="IPR028082">
    <property type="entry name" value="Peripla_BP_I"/>
</dbReference>
<dbReference type="SUPFAM" id="SSF53822">
    <property type="entry name" value="Periplasmic binding protein-like I"/>
    <property type="match status" value="1"/>
</dbReference>
<proteinExistence type="predicted"/>
<dbReference type="AlphaFoldDB" id="A0A2U8BS27"/>
<dbReference type="Pfam" id="PF04392">
    <property type="entry name" value="ABC_sub_bind"/>
    <property type="match status" value="1"/>
</dbReference>
<evidence type="ECO:0000313" key="2">
    <source>
        <dbReference type="Proteomes" id="UP000244519"/>
    </source>
</evidence>
<evidence type="ECO:0000313" key="1">
    <source>
        <dbReference type="EMBL" id="AWD33149.1"/>
    </source>
</evidence>